<dbReference type="GO" id="GO:0005525">
    <property type="term" value="F:GTP binding"/>
    <property type="evidence" value="ECO:0007669"/>
    <property type="project" value="UniProtKB-KW"/>
</dbReference>
<dbReference type="Pfam" id="PF22042">
    <property type="entry name" value="EF-G_D2"/>
    <property type="match status" value="1"/>
</dbReference>
<dbReference type="PROSITE" id="PS51722">
    <property type="entry name" value="G_TR_2"/>
    <property type="match status" value="1"/>
</dbReference>
<dbReference type="AlphaFoldDB" id="E0NM51"/>
<dbReference type="FunFam" id="3.40.50.300:FF:000019">
    <property type="entry name" value="Translation initiation factor IF-2"/>
    <property type="match status" value="1"/>
</dbReference>
<dbReference type="PANTHER" id="PTHR43381">
    <property type="entry name" value="TRANSLATION INITIATION FACTOR IF-2-RELATED"/>
    <property type="match status" value="1"/>
</dbReference>
<dbReference type="eggNOG" id="COG0532">
    <property type="taxonomic scope" value="Bacteria"/>
</dbReference>
<dbReference type="InterPro" id="IPR036925">
    <property type="entry name" value="TIF_IF2_dom3_sf"/>
</dbReference>
<dbReference type="OrthoDB" id="9811804at2"/>
<feature type="binding site" evidence="8">
    <location>
        <begin position="383"/>
        <end position="387"/>
    </location>
    <ligand>
        <name>GTP</name>
        <dbReference type="ChEBI" id="CHEBI:37565"/>
    </ligand>
</feature>
<feature type="region of interest" description="G-domain" evidence="8">
    <location>
        <begin position="331"/>
        <end position="479"/>
    </location>
</feature>
<dbReference type="Gene3D" id="3.40.50.10050">
    <property type="entry name" value="Translation initiation factor IF- 2, domain 3"/>
    <property type="match status" value="1"/>
</dbReference>
<dbReference type="FunFam" id="2.40.30.10:FF:000008">
    <property type="entry name" value="Translation initiation factor IF-2"/>
    <property type="match status" value="1"/>
</dbReference>
<dbReference type="Proteomes" id="UP000003280">
    <property type="component" value="Unassembled WGS sequence"/>
</dbReference>
<sequence length="827" mass="92582">MQNKRVHALAKELNVTSKELIERISSLNIEVKNHMSTLNAEEEKRVVNSYRNKSTPNKDDKKKNFKNNKNPNKKEGITIENKDMKESKPNKSKDDNKRFDNRKPNAEGTEGKKRFKKKPFERKDSDGQRENNKFQDKNKGKSQNFRKPKDSNRESFDKDRDEERPHNKKKKSRSFNKMNEVITEKEVNQQEYKKKKSKNNHNKKTKQDILELREEYAKRDLTKKAPKKKAKKTVKKEEVEENKVAKISPPLAVKDFAEATDIPVSQVITKLIGLGVMASQNEPIDKDVCEILADELNVQIEFASPEEEVSIEEEFGLDFEDKEQNLKPRPPVVTVMGHVDHGKTSILDSIKKSHVTSTEAGGITQHIGAYTVNLNGKKITFLDTPGHEAFTSMRLRGAQITDVAILVVAADDGVMPQTIEAISHARSAEVPIIVAINKIDKEAANVDRVKQELSEQGLMPEDWGGDTIMVPVSAHTKQGIDDLLEMILLVAEMRELKANPQRRAVGTVIEAKLDKGKGPMATVLVQNGTLRSSDFVVSGVASGRIRAMTDDKGKNLKKAGPSMPAVILGLSEVPNAGDTIYAVEDEKTAKTIADKNREIVRENRLNATNKVSLSNLFDKIKEGEKKQLDLIIKGDVKGSVEALSQSLLKIENEEVNISIVHSGVGGISESDVSLASASKAIVIGFNVRPNINAIELAKELEVDIRTYRVIYDAIDDIEKAAIGMLDPEFEEEVQGRCEVRQTFKLPNNAIVAGVFVVSGKIPRKSMVRILRNDTVIHEGEIASLKRFKDDVRELNNGYEGGITIENFNDIKEGDFIESYIMKEIKRV</sequence>
<feature type="compositionally biased region" description="Basic and acidic residues" evidence="10">
    <location>
        <begin position="72"/>
        <end position="112"/>
    </location>
</feature>
<dbReference type="Gene3D" id="3.40.50.300">
    <property type="entry name" value="P-loop containing nucleotide triphosphate hydrolases"/>
    <property type="match status" value="1"/>
</dbReference>
<dbReference type="SUPFAM" id="SSF50447">
    <property type="entry name" value="Translation proteins"/>
    <property type="match status" value="2"/>
</dbReference>
<feature type="compositionally biased region" description="Basic and acidic residues" evidence="10">
    <location>
        <begin position="182"/>
        <end position="192"/>
    </location>
</feature>
<dbReference type="InterPro" id="IPR000795">
    <property type="entry name" value="T_Tr_GTP-bd_dom"/>
</dbReference>
<dbReference type="InterPro" id="IPR044145">
    <property type="entry name" value="IF2_II"/>
</dbReference>
<evidence type="ECO:0000259" key="11">
    <source>
        <dbReference type="PROSITE" id="PS51722"/>
    </source>
</evidence>
<proteinExistence type="inferred from homology"/>
<keyword evidence="5 8" id="KW-0648">Protein biosynthesis</keyword>
<evidence type="ECO:0000256" key="6">
    <source>
        <dbReference type="ARBA" id="ARBA00023134"/>
    </source>
</evidence>
<dbReference type="InterPro" id="IPR027417">
    <property type="entry name" value="P-loop_NTPase"/>
</dbReference>
<dbReference type="NCBIfam" id="TIGR00487">
    <property type="entry name" value="IF-2"/>
    <property type="match status" value="1"/>
</dbReference>
<feature type="region of interest" description="Disordered" evidence="10">
    <location>
        <begin position="40"/>
        <end position="208"/>
    </location>
</feature>
<dbReference type="HOGENOM" id="CLU_006301_5_1_9"/>
<evidence type="ECO:0000256" key="4">
    <source>
        <dbReference type="ARBA" id="ARBA00022741"/>
    </source>
</evidence>
<gene>
    <name evidence="8 12" type="primary">infB</name>
    <name evidence="12" type="ORF">HMPREF9225_1240</name>
</gene>
<feature type="binding site" evidence="8">
    <location>
        <begin position="437"/>
        <end position="440"/>
    </location>
    <ligand>
        <name>GTP</name>
        <dbReference type="ChEBI" id="CHEBI:37565"/>
    </ligand>
</feature>
<keyword evidence="8" id="KW-0963">Cytoplasm</keyword>
<dbReference type="InterPro" id="IPR015760">
    <property type="entry name" value="TIF_IF2"/>
</dbReference>
<feature type="compositionally biased region" description="Basic and acidic residues" evidence="10">
    <location>
        <begin position="121"/>
        <end position="139"/>
    </location>
</feature>
<dbReference type="Gene3D" id="1.10.10.2480">
    <property type="match status" value="1"/>
</dbReference>
<dbReference type="InterPro" id="IPR009000">
    <property type="entry name" value="Transl_B-barrel_sf"/>
</dbReference>
<evidence type="ECO:0000256" key="2">
    <source>
        <dbReference type="ARBA" id="ARBA00020675"/>
    </source>
</evidence>
<dbReference type="GO" id="GO:0005829">
    <property type="term" value="C:cytosol"/>
    <property type="evidence" value="ECO:0007669"/>
    <property type="project" value="TreeGrafter"/>
</dbReference>
<dbReference type="FunFam" id="2.40.30.10:FF:000054">
    <property type="entry name" value="Translation initiation factor IF-2"/>
    <property type="match status" value="1"/>
</dbReference>
<dbReference type="InterPro" id="IPR023115">
    <property type="entry name" value="TIF_IF2_dom3"/>
</dbReference>
<dbReference type="NCBIfam" id="TIGR00231">
    <property type="entry name" value="small_GTP"/>
    <property type="match status" value="1"/>
</dbReference>
<keyword evidence="13" id="KW-1185">Reference proteome</keyword>
<dbReference type="InterPro" id="IPR000178">
    <property type="entry name" value="TF_IF2_bacterial-like"/>
</dbReference>
<feature type="compositionally biased region" description="Basic and acidic residues" evidence="10">
    <location>
        <begin position="147"/>
        <end position="165"/>
    </location>
</feature>
<evidence type="ECO:0000256" key="9">
    <source>
        <dbReference type="RuleBase" id="RU000644"/>
    </source>
</evidence>
<dbReference type="RefSeq" id="WP_008902054.1">
    <property type="nucleotide sequence ID" value="NZ_GL397071.1"/>
</dbReference>
<dbReference type="STRING" id="862517.HMPREF9225_1240"/>
<dbReference type="PROSITE" id="PS01176">
    <property type="entry name" value="IF2"/>
    <property type="match status" value="1"/>
</dbReference>
<dbReference type="CDD" id="cd03702">
    <property type="entry name" value="IF2_mtIF2_II"/>
    <property type="match status" value="1"/>
</dbReference>
<dbReference type="CDD" id="cd03692">
    <property type="entry name" value="mtIF2_IVc"/>
    <property type="match status" value="1"/>
</dbReference>
<dbReference type="PANTHER" id="PTHR43381:SF5">
    <property type="entry name" value="TR-TYPE G DOMAIN-CONTAINING PROTEIN"/>
    <property type="match status" value="1"/>
</dbReference>
<dbReference type="Pfam" id="PF00009">
    <property type="entry name" value="GTP_EFTU"/>
    <property type="match status" value="1"/>
</dbReference>
<dbReference type="Gene3D" id="2.40.30.10">
    <property type="entry name" value="Translation factors"/>
    <property type="match status" value="2"/>
</dbReference>
<name>E0NM51_9FIRM</name>
<dbReference type="EMBL" id="AEEH01000044">
    <property type="protein sequence ID" value="EFM25106.1"/>
    <property type="molecule type" value="Genomic_DNA"/>
</dbReference>
<dbReference type="InterPro" id="IPR053905">
    <property type="entry name" value="EF-G-like_DII"/>
</dbReference>
<dbReference type="GO" id="GO:0003924">
    <property type="term" value="F:GTPase activity"/>
    <property type="evidence" value="ECO:0007669"/>
    <property type="project" value="UniProtKB-UniRule"/>
</dbReference>
<dbReference type="Pfam" id="PF04760">
    <property type="entry name" value="IF2_N"/>
    <property type="match status" value="2"/>
</dbReference>
<evidence type="ECO:0000313" key="13">
    <source>
        <dbReference type="Proteomes" id="UP000003280"/>
    </source>
</evidence>
<dbReference type="InterPro" id="IPR006847">
    <property type="entry name" value="IF2_N"/>
</dbReference>
<evidence type="ECO:0000256" key="3">
    <source>
        <dbReference type="ARBA" id="ARBA00022540"/>
    </source>
</evidence>
<keyword evidence="6 8" id="KW-0342">GTP-binding</keyword>
<comment type="subcellular location">
    <subcellularLocation>
        <location evidence="8">Cytoplasm</location>
    </subcellularLocation>
</comment>
<reference evidence="12 13" key="1">
    <citation type="submission" date="2010-07" db="EMBL/GenBank/DDBJ databases">
        <authorList>
            <person name="Muzny D."/>
            <person name="Qin X."/>
            <person name="Deng J."/>
            <person name="Jiang H."/>
            <person name="Liu Y."/>
            <person name="Qu J."/>
            <person name="Song X.-Z."/>
            <person name="Zhang L."/>
            <person name="Thornton R."/>
            <person name="Coyle M."/>
            <person name="Francisco L."/>
            <person name="Jackson L."/>
            <person name="Javaid M."/>
            <person name="Korchina V."/>
            <person name="Kovar C."/>
            <person name="Mata R."/>
            <person name="Mathew T."/>
            <person name="Ngo R."/>
            <person name="Nguyen L."/>
            <person name="Nguyen N."/>
            <person name="Okwuonu G."/>
            <person name="Ongeri F."/>
            <person name="Pham C."/>
            <person name="Simmons D."/>
            <person name="Wilczek-Boney K."/>
            <person name="Hale W."/>
            <person name="Jakkamsetti A."/>
            <person name="Pham P."/>
            <person name="Ruth R."/>
            <person name="San Lucas F."/>
            <person name="Warren J."/>
            <person name="Zhang J."/>
            <person name="Zhao Z."/>
            <person name="Zhou C."/>
            <person name="Zhu D."/>
            <person name="Lee S."/>
            <person name="Bess C."/>
            <person name="Blankenburg K."/>
            <person name="Forbes L."/>
            <person name="Fu Q."/>
            <person name="Gubbala S."/>
            <person name="Hirani K."/>
            <person name="Jayaseelan J.C."/>
            <person name="Lara F."/>
            <person name="Munidasa M."/>
            <person name="Palculict T."/>
            <person name="Patil S."/>
            <person name="Pu L.-L."/>
            <person name="Saada N."/>
            <person name="Tang L."/>
            <person name="Weissenberger G."/>
            <person name="Zhu Y."/>
            <person name="Hemphill L."/>
            <person name="Shang Y."/>
            <person name="Youmans B."/>
            <person name="Ayvaz T."/>
            <person name="Ross M."/>
            <person name="Santibanez J."/>
            <person name="Aqrawi P."/>
            <person name="Gross S."/>
            <person name="Joshi V."/>
            <person name="Fowler G."/>
            <person name="Nazareth L."/>
            <person name="Reid J."/>
            <person name="Worley K."/>
            <person name="Petrosino J."/>
            <person name="Highlander S."/>
            <person name="Gibbs R."/>
        </authorList>
    </citation>
    <scope>NUCLEOTIDE SEQUENCE [LARGE SCALE GENOMIC DNA]</scope>
    <source>
        <strain evidence="12 13">ATCC BAA-1640</strain>
    </source>
</reference>
<keyword evidence="4 8" id="KW-0547">Nucleotide-binding</keyword>
<keyword evidence="3 8" id="KW-0396">Initiation factor</keyword>
<comment type="caution">
    <text evidence="12">The sequence shown here is derived from an EMBL/GenBank/DDBJ whole genome shotgun (WGS) entry which is preliminary data.</text>
</comment>
<evidence type="ECO:0000256" key="8">
    <source>
        <dbReference type="HAMAP-Rule" id="MF_00100"/>
    </source>
</evidence>
<comment type="similarity">
    <text evidence="1 8 9">Belongs to the TRAFAC class translation factor GTPase superfamily. Classic translation factor GTPase family. IF-2 subfamily.</text>
</comment>
<evidence type="ECO:0000256" key="7">
    <source>
        <dbReference type="ARBA" id="ARBA00025162"/>
    </source>
</evidence>
<dbReference type="HAMAP" id="MF_00100_B">
    <property type="entry name" value="IF_2_B"/>
    <property type="match status" value="1"/>
</dbReference>
<protein>
    <recommendedName>
        <fullName evidence="2 8">Translation initiation factor IF-2</fullName>
    </recommendedName>
</protein>
<comment type="function">
    <text evidence="7 8 9">One of the essential components for the initiation of protein synthesis. Protects formylmethionyl-tRNA from spontaneous hydrolysis and promotes its binding to the 30S ribosomal subunits. Also involved in the hydrolysis of GTP during the formation of the 70S ribosomal complex.</text>
</comment>
<dbReference type="SUPFAM" id="SSF52156">
    <property type="entry name" value="Initiation factor IF2/eIF5b, domain 3"/>
    <property type="match status" value="1"/>
</dbReference>
<evidence type="ECO:0000256" key="5">
    <source>
        <dbReference type="ARBA" id="ARBA00022917"/>
    </source>
</evidence>
<accession>E0NM51</accession>
<dbReference type="CDD" id="cd01887">
    <property type="entry name" value="IF2_eIF5B"/>
    <property type="match status" value="1"/>
</dbReference>
<evidence type="ECO:0000256" key="10">
    <source>
        <dbReference type="SAM" id="MobiDB-lite"/>
    </source>
</evidence>
<dbReference type="Pfam" id="PF11987">
    <property type="entry name" value="IF-2"/>
    <property type="match status" value="1"/>
</dbReference>
<dbReference type="InterPro" id="IPR005225">
    <property type="entry name" value="Small_GTP-bd"/>
</dbReference>
<feature type="domain" description="Tr-type G" evidence="11">
    <location>
        <begin position="328"/>
        <end position="497"/>
    </location>
</feature>
<dbReference type="SUPFAM" id="SSF52540">
    <property type="entry name" value="P-loop containing nucleoside triphosphate hydrolases"/>
    <property type="match status" value="1"/>
</dbReference>
<feature type="compositionally biased region" description="Basic residues" evidence="10">
    <location>
        <begin position="193"/>
        <end position="204"/>
    </location>
</feature>
<feature type="binding site" evidence="8">
    <location>
        <begin position="337"/>
        <end position="344"/>
    </location>
    <ligand>
        <name>GTP</name>
        <dbReference type="ChEBI" id="CHEBI:37565"/>
    </ligand>
</feature>
<evidence type="ECO:0000256" key="1">
    <source>
        <dbReference type="ARBA" id="ARBA00007733"/>
    </source>
</evidence>
<evidence type="ECO:0000313" key="12">
    <source>
        <dbReference type="EMBL" id="EFM25106.1"/>
    </source>
</evidence>
<organism evidence="12 13">
    <name type="scientific">Peptoniphilus duerdenii ATCC BAA-1640</name>
    <dbReference type="NCBI Taxonomy" id="862517"/>
    <lineage>
        <taxon>Bacteria</taxon>
        <taxon>Bacillati</taxon>
        <taxon>Bacillota</taxon>
        <taxon>Tissierellia</taxon>
        <taxon>Tissierellales</taxon>
        <taxon>Peptoniphilaceae</taxon>
        <taxon>Peptoniphilus</taxon>
    </lineage>
</organism>
<dbReference type="FunFam" id="3.40.50.10050:FF:000001">
    <property type="entry name" value="Translation initiation factor IF-2"/>
    <property type="match status" value="1"/>
</dbReference>
<dbReference type="GO" id="GO:0003743">
    <property type="term" value="F:translation initiation factor activity"/>
    <property type="evidence" value="ECO:0007669"/>
    <property type="project" value="UniProtKB-UniRule"/>
</dbReference>